<feature type="domain" description="Glycosyltransferase 2-like" evidence="1">
    <location>
        <begin position="42"/>
        <end position="161"/>
    </location>
</feature>
<sequence length="297" mass="34635">MVQNIRSQCQPSFRQYAAVPFELPASCYHTPLLPEISLPVVSVVTPSLNQAAFLERTISSVCGQNYPKLEYVIQDGGSIDGTCHILERYRHALTHVESYRDNGQAHAINLGFRHATGDIMAWLNADDMLLPGAIAYISRFFGQHPDVDVVYGYRICLDEHDDEIGRWVIAPAAESVLPWANYIPQETLFWRRRIWDRVGKQLDESFQFAMDWDLLLRFREVGARFACLPRFLGAFRVHNAQKTHVWDDVGRREAARLHVRCHGRAVEWLEVRYQVRRYLIRTAWYMLRQRLKIRQYS</sequence>
<proteinExistence type="predicted"/>
<comment type="caution">
    <text evidence="2">The sequence shown here is derived from an EMBL/GenBank/DDBJ whole genome shotgun (WGS) entry which is preliminary data.</text>
</comment>
<evidence type="ECO:0000313" key="2">
    <source>
        <dbReference type="EMBL" id="PIE32037.1"/>
    </source>
</evidence>
<accession>A0A2G6K8N4</accession>
<gene>
    <name evidence="2" type="ORF">CSA56_16685</name>
</gene>
<dbReference type="InterPro" id="IPR001173">
    <property type="entry name" value="Glyco_trans_2-like"/>
</dbReference>
<evidence type="ECO:0000313" key="3">
    <source>
        <dbReference type="Proteomes" id="UP000230821"/>
    </source>
</evidence>
<dbReference type="InterPro" id="IPR029044">
    <property type="entry name" value="Nucleotide-diphossugar_trans"/>
</dbReference>
<dbReference type="PANTHER" id="PTHR43685:SF2">
    <property type="entry name" value="GLYCOSYLTRANSFERASE 2-LIKE DOMAIN-CONTAINING PROTEIN"/>
    <property type="match status" value="1"/>
</dbReference>
<dbReference type="EMBL" id="PDSK01000119">
    <property type="protein sequence ID" value="PIE32037.1"/>
    <property type="molecule type" value="Genomic_DNA"/>
</dbReference>
<organism evidence="2 3">
    <name type="scientific">candidate division KSB3 bacterium</name>
    <dbReference type="NCBI Taxonomy" id="2044937"/>
    <lineage>
        <taxon>Bacteria</taxon>
        <taxon>candidate division KSB3</taxon>
    </lineage>
</organism>
<name>A0A2G6K8N4_9BACT</name>
<dbReference type="Proteomes" id="UP000230821">
    <property type="component" value="Unassembled WGS sequence"/>
</dbReference>
<dbReference type="GO" id="GO:0016740">
    <property type="term" value="F:transferase activity"/>
    <property type="evidence" value="ECO:0007669"/>
    <property type="project" value="UniProtKB-KW"/>
</dbReference>
<dbReference type="InterPro" id="IPR050834">
    <property type="entry name" value="Glycosyltransf_2"/>
</dbReference>
<evidence type="ECO:0000259" key="1">
    <source>
        <dbReference type="Pfam" id="PF00535"/>
    </source>
</evidence>
<dbReference type="SUPFAM" id="SSF53448">
    <property type="entry name" value="Nucleotide-diphospho-sugar transferases"/>
    <property type="match status" value="1"/>
</dbReference>
<dbReference type="PANTHER" id="PTHR43685">
    <property type="entry name" value="GLYCOSYLTRANSFERASE"/>
    <property type="match status" value="1"/>
</dbReference>
<keyword evidence="2" id="KW-0808">Transferase</keyword>
<dbReference type="Pfam" id="PF00535">
    <property type="entry name" value="Glycos_transf_2"/>
    <property type="match status" value="1"/>
</dbReference>
<dbReference type="AlphaFoldDB" id="A0A2G6K8N4"/>
<dbReference type="CDD" id="cd06433">
    <property type="entry name" value="GT_2_WfgS_like"/>
    <property type="match status" value="1"/>
</dbReference>
<reference evidence="2 3" key="1">
    <citation type="submission" date="2017-10" db="EMBL/GenBank/DDBJ databases">
        <title>Novel microbial diversity and functional potential in the marine mammal oral microbiome.</title>
        <authorList>
            <person name="Dudek N.K."/>
            <person name="Sun C.L."/>
            <person name="Burstein D."/>
            <person name="Kantor R.S."/>
            <person name="Aliaga Goltsman D.S."/>
            <person name="Bik E.M."/>
            <person name="Thomas B.C."/>
            <person name="Banfield J.F."/>
            <person name="Relman D.A."/>
        </authorList>
    </citation>
    <scope>NUCLEOTIDE SEQUENCE [LARGE SCALE GENOMIC DNA]</scope>
    <source>
        <strain evidence="2">DOLJORAL78_47_16</strain>
    </source>
</reference>
<protein>
    <submittedName>
        <fullName evidence="2">Glycosyl transferase</fullName>
    </submittedName>
</protein>
<dbReference type="Gene3D" id="3.90.550.10">
    <property type="entry name" value="Spore Coat Polysaccharide Biosynthesis Protein SpsA, Chain A"/>
    <property type="match status" value="1"/>
</dbReference>